<feature type="region of interest" description="Disordered" evidence="4">
    <location>
        <begin position="1006"/>
        <end position="1030"/>
    </location>
</feature>
<feature type="compositionally biased region" description="Basic residues" evidence="4">
    <location>
        <begin position="205"/>
        <end position="214"/>
    </location>
</feature>
<evidence type="ECO:0000256" key="2">
    <source>
        <dbReference type="ARBA" id="ARBA00022884"/>
    </source>
</evidence>
<organism evidence="6 7">
    <name type="scientific">Nephila pilipes</name>
    <name type="common">Giant wood spider</name>
    <name type="synonym">Nephila maculata</name>
    <dbReference type="NCBI Taxonomy" id="299642"/>
    <lineage>
        <taxon>Eukaryota</taxon>
        <taxon>Metazoa</taxon>
        <taxon>Ecdysozoa</taxon>
        <taxon>Arthropoda</taxon>
        <taxon>Chelicerata</taxon>
        <taxon>Arachnida</taxon>
        <taxon>Araneae</taxon>
        <taxon>Araneomorphae</taxon>
        <taxon>Entelegynae</taxon>
        <taxon>Araneoidea</taxon>
        <taxon>Nephilidae</taxon>
        <taxon>Nephila</taxon>
    </lineage>
</organism>
<dbReference type="PANTHER" id="PTHR13976">
    <property type="entry name" value="HETEROGENEOUS NUCLEAR RIBONUCLEOPROTEIN-RELATED"/>
    <property type="match status" value="1"/>
</dbReference>
<comment type="caution">
    <text evidence="6">The sequence shown here is derived from an EMBL/GenBank/DDBJ whole genome shotgun (WGS) entry which is preliminary data.</text>
</comment>
<dbReference type="Proteomes" id="UP000887013">
    <property type="component" value="Unassembled WGS sequence"/>
</dbReference>
<dbReference type="InterPro" id="IPR050666">
    <property type="entry name" value="ESRP"/>
</dbReference>
<feature type="compositionally biased region" description="Polar residues" evidence="4">
    <location>
        <begin position="121"/>
        <end position="133"/>
    </location>
</feature>
<dbReference type="InterPro" id="IPR035979">
    <property type="entry name" value="RBD_domain_sf"/>
</dbReference>
<evidence type="ECO:0000259" key="5">
    <source>
        <dbReference type="PROSITE" id="PS50102"/>
    </source>
</evidence>
<feature type="domain" description="RRM" evidence="5">
    <location>
        <begin position="686"/>
        <end position="759"/>
    </location>
</feature>
<dbReference type="InterPro" id="IPR012677">
    <property type="entry name" value="Nucleotide-bd_a/b_plait_sf"/>
</dbReference>
<dbReference type="Gene3D" id="3.30.70.330">
    <property type="match status" value="5"/>
</dbReference>
<keyword evidence="1" id="KW-0677">Repeat</keyword>
<dbReference type="PROSITE" id="PS50102">
    <property type="entry name" value="RRM"/>
    <property type="match status" value="3"/>
</dbReference>
<evidence type="ECO:0000313" key="7">
    <source>
        <dbReference type="Proteomes" id="UP000887013"/>
    </source>
</evidence>
<keyword evidence="2 3" id="KW-0694">RNA-binding</keyword>
<evidence type="ECO:0000313" key="6">
    <source>
        <dbReference type="EMBL" id="GFT00350.1"/>
    </source>
</evidence>
<dbReference type="CDD" id="cd12254">
    <property type="entry name" value="RRM_hnRNPH_ESRPs_RBM12_like"/>
    <property type="match status" value="1"/>
</dbReference>
<keyword evidence="7" id="KW-1185">Reference proteome</keyword>
<dbReference type="InterPro" id="IPR000504">
    <property type="entry name" value="RRM_dom"/>
</dbReference>
<feature type="region of interest" description="Disordered" evidence="4">
    <location>
        <begin position="86"/>
        <end position="216"/>
    </location>
</feature>
<dbReference type="CDD" id="cd12510">
    <property type="entry name" value="RRM1_RBM12_like"/>
    <property type="match status" value="1"/>
</dbReference>
<feature type="compositionally biased region" description="Basic and acidic residues" evidence="4">
    <location>
        <begin position="100"/>
        <end position="119"/>
    </location>
</feature>
<feature type="domain" description="RRM" evidence="5">
    <location>
        <begin position="3"/>
        <end position="76"/>
    </location>
</feature>
<dbReference type="EMBL" id="BMAW01006747">
    <property type="protein sequence ID" value="GFT00350.1"/>
    <property type="molecule type" value="Genomic_DNA"/>
</dbReference>
<gene>
    <name evidence="6" type="primary">RBM12</name>
    <name evidence="6" type="ORF">NPIL_660951</name>
</gene>
<name>A0A8X6N879_NEPPI</name>
<dbReference type="SUPFAM" id="SSF54928">
    <property type="entry name" value="RNA-binding domain, RBD"/>
    <property type="match status" value="4"/>
</dbReference>
<dbReference type="GO" id="GO:0003723">
    <property type="term" value="F:RNA binding"/>
    <property type="evidence" value="ECO:0007669"/>
    <property type="project" value="UniProtKB-UniRule"/>
</dbReference>
<dbReference type="SMART" id="SM00360">
    <property type="entry name" value="RRM"/>
    <property type="match status" value="5"/>
</dbReference>
<reference evidence="6" key="1">
    <citation type="submission" date="2020-08" db="EMBL/GenBank/DDBJ databases">
        <title>Multicomponent nature underlies the extraordinary mechanical properties of spider dragline silk.</title>
        <authorList>
            <person name="Kono N."/>
            <person name="Nakamura H."/>
            <person name="Mori M."/>
            <person name="Yoshida Y."/>
            <person name="Ohtoshi R."/>
            <person name="Malay A.D."/>
            <person name="Moran D.A.P."/>
            <person name="Tomita M."/>
            <person name="Numata K."/>
            <person name="Arakawa K."/>
        </authorList>
    </citation>
    <scope>NUCLEOTIDE SEQUENCE</scope>
</reference>
<dbReference type="Pfam" id="PF00076">
    <property type="entry name" value="RRM_1"/>
    <property type="match status" value="2"/>
</dbReference>
<feature type="domain" description="RRM" evidence="5">
    <location>
        <begin position="569"/>
        <end position="644"/>
    </location>
</feature>
<dbReference type="OrthoDB" id="2588702at2759"/>
<evidence type="ECO:0000256" key="3">
    <source>
        <dbReference type="PROSITE-ProRule" id="PRU00176"/>
    </source>
</evidence>
<sequence>MSIIIRLQNLPLSAKSGDIRHFFGGLRIPDGGVHIVGGEKGDAFIAFNSDEDARLAMRKDRGKLMGTRVKLLLSSHMEMQHEIERITKKYSNSSHSRLSPYERSRTSPRIRERSTDKHYYKSNSPSRSRTSYQVPRELSPHSRKSRLRSRSPRMRSRSPMVRSRPSRFKSRSPTYRTRSSRRSRSQDIRSRSPRMRSRSPGMRSRSPRISRSHRSISPISRSFSLHKNKTISPYEKESSDYMHTYYSSENVGNADKNNDVKEFKHSDFSKIDSASGKEETLSMRLSRDIFLKNEQELLEKKITEALKTGIDNLKKNTFYNYSPNTAEASADLSLISYKQEYVNPSLERVSQDNKLALLSSSNGSINKEVDITRSFLPQNINYFNPPNNNISTEGISTHLPPPTHMISVPPSAPVIAMPPINVPPPIQAPIMPPSLPVVPMPPFGPPSVIPPPVPGPHMDTVIPCPGFYITVSGLEPNWNFLEVQEMLKGTFVPMKNIKWEIDDHGLKTGTAFIKLSNKEDFDELLSHATYVFNNRMITVSECPSHVVHRYFLPEWTQKGQTGASDTENLIYRMKGLPYIVSYNDIINFFQGLDLTDIYVERSSDGKATGIGYVAFGNPQDYQAAFERTGKKIGHRCVHLMMSSKKSMLKFKEQKGDLLSQSTVLRPSAVTTNNPLSDSSCAIRRPLCALLTGLPQDITHSKIKNFFQDAGLKPDAIHITLNDKGRPNSRAFAEFNNVRDLESALKCHGTTFEGKIICVKQILFDEMSQILSTQRTMQVYENTSESSINDRFEKLPHIWQPPDTTQDKLEQFSNFAPTNDNFKSVIFNHENKNRSMVQVFNYENSREPTIVQNIPKPGIFPPQSKSFEFKHRSAEYYENSNNKNDTFISSKPIDSDHFIGDSFTRLDDANSNRILVKFDMKPKQFVVDKSEMNDAFDRNSKLDYKKKLTKLSPEKSSVPPFNLSLDDNLLERNILKKGDADIDVPSKNKGSNYRRKYKGKVRYGRRNEHPFKPSEGFHSDDNFLQSPHRDDAYSKSETFDFSKRYDESDETVVQISHVDPEIKGPELEDFFHGFDVDHDKITRRISNGKPTWDIRVTFRSYREAERAIRTFNGTYLNGEIIDMFIVN</sequence>
<evidence type="ECO:0000256" key="4">
    <source>
        <dbReference type="SAM" id="MobiDB-lite"/>
    </source>
</evidence>
<evidence type="ECO:0000256" key="1">
    <source>
        <dbReference type="ARBA" id="ARBA00022737"/>
    </source>
</evidence>
<protein>
    <recommendedName>
        <fullName evidence="5">RRM domain-containing protein</fullName>
    </recommendedName>
</protein>
<accession>A0A8X6N879</accession>
<proteinExistence type="predicted"/>
<dbReference type="AlphaFoldDB" id="A0A8X6N879"/>
<feature type="compositionally biased region" description="Basic residues" evidence="4">
    <location>
        <begin position="141"/>
        <end position="156"/>
    </location>
</feature>